<dbReference type="Gene3D" id="3.60.60.10">
    <property type="entry name" value="Penicillin V Acylase, Chain A"/>
    <property type="match status" value="1"/>
</dbReference>
<dbReference type="NCBIfam" id="NF040521">
    <property type="entry name" value="C45_proenzyme"/>
    <property type="match status" value="1"/>
</dbReference>
<evidence type="ECO:0000313" key="3">
    <source>
        <dbReference type="Proteomes" id="UP000377595"/>
    </source>
</evidence>
<dbReference type="Pfam" id="PF03417">
    <property type="entry name" value="AAT"/>
    <property type="match status" value="1"/>
</dbReference>
<name>A0A5M3Y3B1_9ACTN</name>
<dbReference type="PANTHER" id="PTHR34180">
    <property type="entry name" value="PEPTIDASE C45"/>
    <property type="match status" value="1"/>
</dbReference>
<dbReference type="PANTHER" id="PTHR34180:SF1">
    <property type="entry name" value="BETA-ALANYL-DOPAMINE_CARCININE HYDROLASE"/>
    <property type="match status" value="1"/>
</dbReference>
<accession>A0A5M3Y3B1</accession>
<dbReference type="InterPro" id="IPR047794">
    <property type="entry name" value="C45_proenzyme-like"/>
</dbReference>
<protein>
    <recommendedName>
        <fullName evidence="1">Peptidase C45 hydrolase domain-containing protein</fullName>
    </recommendedName>
</protein>
<dbReference type="InterPro" id="IPR005079">
    <property type="entry name" value="Peptidase_C45_hydrolase"/>
</dbReference>
<organism evidence="2 3">
    <name type="scientific">Acrocarpospora pleiomorpha</name>
    <dbReference type="NCBI Taxonomy" id="90975"/>
    <lineage>
        <taxon>Bacteria</taxon>
        <taxon>Bacillati</taxon>
        <taxon>Actinomycetota</taxon>
        <taxon>Actinomycetes</taxon>
        <taxon>Streptosporangiales</taxon>
        <taxon>Streptosporangiaceae</taxon>
        <taxon>Acrocarpospora</taxon>
    </lineage>
</organism>
<feature type="domain" description="Peptidase C45 hydrolase" evidence="1">
    <location>
        <begin position="121"/>
        <end position="270"/>
    </location>
</feature>
<evidence type="ECO:0000259" key="1">
    <source>
        <dbReference type="Pfam" id="PF03417"/>
    </source>
</evidence>
<gene>
    <name evidence="2" type="ORF">Aple_096980</name>
</gene>
<dbReference type="EMBL" id="BLAF01000098">
    <property type="protein sequence ID" value="GES26799.1"/>
    <property type="molecule type" value="Genomic_DNA"/>
</dbReference>
<sequence length="360" mass="39454">MTVRHVRTDTLDPYIRGEELGRRMAAEIATNVRDYERLFEAVKVTTADLPAFGSAAIDQVRAWAPSLVREWEGLAAGSGLDLWRIGVLNARTEILATVKAPCEGECSVAVYAPGQGPPRSVQTWDWHDAFESERFMVAHPTEGGARLRYFTEAGLTGKIGIAARDRGTLGLHLNILHHSSDGDGLGVPVHAVMRRVLECADSLESAADIARSAAVSASSALTVVGYEQGRSWAATLEICPDGVAVVPPDEEGFLVHTNHFVDPALAEGDLMPKSSDTWDRMAVLGRRRELLRSPLVDERFAFLRRHAADGGAVCCHPNPELAFEERWRSLITIDLDYDQHVVRHVDAGPCQHDVLGHRTF</sequence>
<dbReference type="Proteomes" id="UP000377595">
    <property type="component" value="Unassembled WGS sequence"/>
</dbReference>
<evidence type="ECO:0000313" key="2">
    <source>
        <dbReference type="EMBL" id="GES26799.1"/>
    </source>
</evidence>
<dbReference type="Gene3D" id="1.10.10.2120">
    <property type="match status" value="1"/>
</dbReference>
<dbReference type="OrthoDB" id="8109453at2"/>
<reference evidence="2 3" key="1">
    <citation type="submission" date="2019-10" db="EMBL/GenBank/DDBJ databases">
        <title>Whole genome shotgun sequence of Acrocarpospora pleiomorpha NBRC 16267.</title>
        <authorList>
            <person name="Ichikawa N."/>
            <person name="Kimura A."/>
            <person name="Kitahashi Y."/>
            <person name="Komaki H."/>
            <person name="Oguchi A."/>
        </authorList>
    </citation>
    <scope>NUCLEOTIDE SEQUENCE [LARGE SCALE GENOMIC DNA]</scope>
    <source>
        <strain evidence="2 3">NBRC 16267</strain>
    </source>
</reference>
<keyword evidence="3" id="KW-1185">Reference proteome</keyword>
<comment type="caution">
    <text evidence="2">The sequence shown here is derived from an EMBL/GenBank/DDBJ whole genome shotgun (WGS) entry which is preliminary data.</text>
</comment>
<proteinExistence type="predicted"/>
<dbReference type="RefSeq" id="WP_155351490.1">
    <property type="nucleotide sequence ID" value="NZ_BAAAHM010000046.1"/>
</dbReference>
<dbReference type="InterPro" id="IPR047801">
    <property type="entry name" value="Peptidase_C45"/>
</dbReference>
<dbReference type="AlphaFoldDB" id="A0A5M3Y3B1"/>